<dbReference type="EMBL" id="JBBMEJ010000056">
    <property type="protein sequence ID" value="MEQ2372566.1"/>
    <property type="molecule type" value="Genomic_DNA"/>
</dbReference>
<keyword evidence="2" id="KW-1185">Reference proteome</keyword>
<reference evidence="1 2" key="1">
    <citation type="submission" date="2024-03" db="EMBL/GenBank/DDBJ databases">
        <title>Human intestinal bacterial collection.</title>
        <authorList>
            <person name="Pauvert C."/>
            <person name="Hitch T.C.A."/>
            <person name="Clavel T."/>
        </authorList>
    </citation>
    <scope>NUCLEOTIDE SEQUENCE [LARGE SCALE GENOMIC DNA]</scope>
    <source>
        <strain evidence="1 2">CLA-JM-H16</strain>
    </source>
</reference>
<gene>
    <name evidence="1" type="ORF">WMO28_16950</name>
</gene>
<dbReference type="RefSeq" id="WP_349057726.1">
    <property type="nucleotide sequence ID" value="NZ_JBBMEJ010000056.1"/>
</dbReference>
<dbReference type="Proteomes" id="UP001473063">
    <property type="component" value="Unassembled WGS sequence"/>
</dbReference>
<evidence type="ECO:0000313" key="2">
    <source>
        <dbReference type="Proteomes" id="UP001473063"/>
    </source>
</evidence>
<comment type="caution">
    <text evidence="1">The sequence shown here is derived from an EMBL/GenBank/DDBJ whole genome shotgun (WGS) entry which is preliminary data.</text>
</comment>
<dbReference type="Gene3D" id="3.30.980.10">
    <property type="entry name" value="Threonyl-trna Synthetase, Chain A, domain 2"/>
    <property type="match status" value="1"/>
</dbReference>
<evidence type="ECO:0000313" key="1">
    <source>
        <dbReference type="EMBL" id="MEQ2372566.1"/>
    </source>
</evidence>
<sequence length="142" mass="16601">MKFKLAKKHGCLNGKLEALSKGDNVLIEYLKFAEESVEKIEDIMQTCVKRENQELPVKQMEYSRDEFKKLQKDRRYKMKCISLIEDESGAIMAAELNFGNIEIFFETQDVEYSSDKVFIRNAQIMVYPCGDYSFKILDEEAE</sequence>
<proteinExistence type="predicted"/>
<accession>A0ABV1BK17</accession>
<protein>
    <submittedName>
        <fullName evidence="1">Uncharacterized protein</fullName>
    </submittedName>
</protein>
<organism evidence="1 2">
    <name type="scientific">Blautia aquisgranensis</name>
    <dbReference type="NCBI Taxonomy" id="3133153"/>
    <lineage>
        <taxon>Bacteria</taxon>
        <taxon>Bacillati</taxon>
        <taxon>Bacillota</taxon>
        <taxon>Clostridia</taxon>
        <taxon>Lachnospirales</taxon>
        <taxon>Lachnospiraceae</taxon>
        <taxon>Blautia</taxon>
    </lineage>
</organism>
<name>A0ABV1BK17_9FIRM</name>